<sequence>MAAESPPGCTSSETSTSTTEESFHFDAEPCTPLAESTICTTPAPRLGERPSTLSTRRPLAKRRMMQDSQVSQEESAVEASAVEASKTLLEEIKIRLAQLAPSGLDDEIAAHSKAFEHRLRQFPPHQMRRFLNQVQNTFFEY</sequence>
<dbReference type="EMBL" id="JAULUE010002052">
    <property type="protein sequence ID" value="KAK5900121.1"/>
    <property type="molecule type" value="Genomic_DNA"/>
</dbReference>
<gene>
    <name evidence="2" type="ORF">CesoFtcFv8_009526</name>
</gene>
<accession>A0AAN8C9N9</accession>
<dbReference type="Proteomes" id="UP001335648">
    <property type="component" value="Unassembled WGS sequence"/>
</dbReference>
<protein>
    <submittedName>
        <fullName evidence="2">Uncharacterized protein</fullName>
    </submittedName>
</protein>
<feature type="compositionally biased region" description="Low complexity" evidence="1">
    <location>
        <begin position="68"/>
        <end position="78"/>
    </location>
</feature>
<keyword evidence="3" id="KW-1185">Reference proteome</keyword>
<reference evidence="2 3" key="1">
    <citation type="journal article" date="2023" name="Mol. Biol. Evol.">
        <title>Genomics of Secondarily Temperate Adaptation in the Only Non-Antarctic Icefish.</title>
        <authorList>
            <person name="Rivera-Colon A.G."/>
            <person name="Rayamajhi N."/>
            <person name="Minhas B.F."/>
            <person name="Madrigal G."/>
            <person name="Bilyk K.T."/>
            <person name="Yoon V."/>
            <person name="Hune M."/>
            <person name="Gregory S."/>
            <person name="Cheng C.H.C."/>
            <person name="Catchen J.M."/>
        </authorList>
    </citation>
    <scope>NUCLEOTIDE SEQUENCE [LARGE SCALE GENOMIC DNA]</scope>
    <source>
        <strain evidence="2">JC2023a</strain>
    </source>
</reference>
<evidence type="ECO:0000256" key="1">
    <source>
        <dbReference type="SAM" id="MobiDB-lite"/>
    </source>
</evidence>
<feature type="compositionally biased region" description="Low complexity" evidence="1">
    <location>
        <begin position="10"/>
        <end position="20"/>
    </location>
</feature>
<dbReference type="AlphaFoldDB" id="A0AAN8C9N9"/>
<evidence type="ECO:0000313" key="3">
    <source>
        <dbReference type="Proteomes" id="UP001335648"/>
    </source>
</evidence>
<organism evidence="2 3">
    <name type="scientific">Champsocephalus esox</name>
    <name type="common">pike icefish</name>
    <dbReference type="NCBI Taxonomy" id="159716"/>
    <lineage>
        <taxon>Eukaryota</taxon>
        <taxon>Metazoa</taxon>
        <taxon>Chordata</taxon>
        <taxon>Craniata</taxon>
        <taxon>Vertebrata</taxon>
        <taxon>Euteleostomi</taxon>
        <taxon>Actinopterygii</taxon>
        <taxon>Neopterygii</taxon>
        <taxon>Teleostei</taxon>
        <taxon>Neoteleostei</taxon>
        <taxon>Acanthomorphata</taxon>
        <taxon>Eupercaria</taxon>
        <taxon>Perciformes</taxon>
        <taxon>Notothenioidei</taxon>
        <taxon>Channichthyidae</taxon>
        <taxon>Champsocephalus</taxon>
    </lineage>
</organism>
<feature type="region of interest" description="Disordered" evidence="1">
    <location>
        <begin position="1"/>
        <end position="78"/>
    </location>
</feature>
<proteinExistence type="predicted"/>
<evidence type="ECO:0000313" key="2">
    <source>
        <dbReference type="EMBL" id="KAK5900121.1"/>
    </source>
</evidence>
<comment type="caution">
    <text evidence="2">The sequence shown here is derived from an EMBL/GenBank/DDBJ whole genome shotgun (WGS) entry which is preliminary data.</text>
</comment>
<name>A0AAN8C9N9_9TELE</name>